<dbReference type="RefSeq" id="WP_015205547.1">
    <property type="nucleotide sequence ID" value="NC_019753.1"/>
</dbReference>
<dbReference type="eggNOG" id="COG0745">
    <property type="taxonomic scope" value="Bacteria"/>
</dbReference>
<dbReference type="InterPro" id="IPR001789">
    <property type="entry name" value="Sig_transdc_resp-reg_receiver"/>
</dbReference>
<dbReference type="Proteomes" id="UP000010472">
    <property type="component" value="Chromosome"/>
</dbReference>
<evidence type="ECO:0000256" key="1">
    <source>
        <dbReference type="ARBA" id="ARBA00022553"/>
    </source>
</evidence>
<dbReference type="InterPro" id="IPR050595">
    <property type="entry name" value="Bact_response_regulator"/>
</dbReference>
<dbReference type="PANTHER" id="PTHR44591:SF23">
    <property type="entry name" value="CHEY SUBFAMILY"/>
    <property type="match status" value="1"/>
</dbReference>
<accession>K9W6R4</accession>
<dbReference type="OrthoDB" id="505173at2"/>
<dbReference type="Pfam" id="PF00072">
    <property type="entry name" value="Response_reg"/>
    <property type="match status" value="1"/>
</dbReference>
<name>K9W6R4_9CYAN</name>
<dbReference type="Gene3D" id="3.40.50.2300">
    <property type="match status" value="1"/>
</dbReference>
<evidence type="ECO:0000256" key="2">
    <source>
        <dbReference type="PROSITE-ProRule" id="PRU00169"/>
    </source>
</evidence>
<dbReference type="InterPro" id="IPR011006">
    <property type="entry name" value="CheY-like_superfamily"/>
</dbReference>
<dbReference type="PIRSF" id="PIRSF005897">
    <property type="entry name" value="RR_PatA"/>
    <property type="match status" value="1"/>
</dbReference>
<dbReference type="AlphaFoldDB" id="K9W6R4"/>
<keyword evidence="1 2" id="KW-0597">Phosphoprotein</keyword>
<sequence length="417" mass="46549">MDNQFKVSRIQYLSWKQFNGTLNIQSSSGLEWSLLFTQGSLSWATGGVHLNRLWQRHLIQHCLEIIPELIDGKSQNQISSTSLNLNVPQPEVPQSCWQYEKLTALVMRDRITKEQFISVITGVIAEVLFDIIQQAAIQSLTYSESPQSLPDLQIATINTDQAFKDILQVWESWRKLGFAKISPNLAPIIKRPTELQQQTPSAVYQNFISRIDGQHTLRDLAAQMKQDLVLLTRSLIPYIRKGIIGLVEVADLPALTTTKVESTSSVSLTQKQPVKSNQTVTAASPLIACVDDSPQTCQIMEHILTQAGFRFVSIQDSVQALPILLQRKPDLIFLDLMMPVVNGYEICSQLRRVGVFVNTPMIILTGNDGLIDRVRAKVVGASDFVPKPVEAQKILAVVRKYFPVGAVDLSASKMQLS</sequence>
<proteinExistence type="predicted"/>
<dbReference type="EMBL" id="CP003620">
    <property type="protein sequence ID" value="AFZ15457.1"/>
    <property type="molecule type" value="Genomic_DNA"/>
</dbReference>
<organism evidence="4 5">
    <name type="scientific">Crinalium epipsammum PCC 9333</name>
    <dbReference type="NCBI Taxonomy" id="1173022"/>
    <lineage>
        <taxon>Bacteria</taxon>
        <taxon>Bacillati</taxon>
        <taxon>Cyanobacteriota</taxon>
        <taxon>Cyanophyceae</taxon>
        <taxon>Gomontiellales</taxon>
        <taxon>Gomontiellaceae</taxon>
        <taxon>Crinalium</taxon>
    </lineage>
</organism>
<dbReference type="PROSITE" id="PS50110">
    <property type="entry name" value="RESPONSE_REGULATORY"/>
    <property type="match status" value="1"/>
</dbReference>
<feature type="modified residue" description="4-aspartylphosphate" evidence="2">
    <location>
        <position position="335"/>
    </location>
</feature>
<dbReference type="SUPFAM" id="SSF52172">
    <property type="entry name" value="CheY-like"/>
    <property type="match status" value="1"/>
</dbReference>
<dbReference type="STRING" id="1173022.Cri9333_4678"/>
<evidence type="ECO:0000313" key="5">
    <source>
        <dbReference type="Proteomes" id="UP000010472"/>
    </source>
</evidence>
<evidence type="ECO:0000259" key="3">
    <source>
        <dbReference type="PROSITE" id="PS50110"/>
    </source>
</evidence>
<keyword evidence="5" id="KW-1185">Reference proteome</keyword>
<dbReference type="SMART" id="SM00448">
    <property type="entry name" value="REC"/>
    <property type="match status" value="1"/>
</dbReference>
<dbReference type="KEGG" id="cep:Cri9333_4678"/>
<dbReference type="PANTHER" id="PTHR44591">
    <property type="entry name" value="STRESS RESPONSE REGULATOR PROTEIN 1"/>
    <property type="match status" value="1"/>
</dbReference>
<evidence type="ECO:0000313" key="4">
    <source>
        <dbReference type="EMBL" id="AFZ15457.1"/>
    </source>
</evidence>
<feature type="domain" description="Response regulatory" evidence="3">
    <location>
        <begin position="286"/>
        <end position="402"/>
    </location>
</feature>
<dbReference type="PATRIC" id="fig|1173022.3.peg.5052"/>
<reference evidence="4 5" key="1">
    <citation type="submission" date="2012-06" db="EMBL/GenBank/DDBJ databases">
        <title>Finished chromosome of genome of Crinalium epipsammum PCC 9333.</title>
        <authorList>
            <consortium name="US DOE Joint Genome Institute"/>
            <person name="Gugger M."/>
            <person name="Coursin T."/>
            <person name="Rippka R."/>
            <person name="Tandeau De Marsac N."/>
            <person name="Huntemann M."/>
            <person name="Wei C.-L."/>
            <person name="Han J."/>
            <person name="Detter J.C."/>
            <person name="Han C."/>
            <person name="Tapia R."/>
            <person name="Davenport K."/>
            <person name="Daligault H."/>
            <person name="Erkkila T."/>
            <person name="Gu W."/>
            <person name="Munk A.C.C."/>
            <person name="Teshima H."/>
            <person name="Xu Y."/>
            <person name="Chain P."/>
            <person name="Chen A."/>
            <person name="Krypides N."/>
            <person name="Mavromatis K."/>
            <person name="Markowitz V."/>
            <person name="Szeto E."/>
            <person name="Ivanova N."/>
            <person name="Mikhailova N."/>
            <person name="Ovchinnikova G."/>
            <person name="Pagani I."/>
            <person name="Pati A."/>
            <person name="Goodwin L."/>
            <person name="Peters L."/>
            <person name="Pitluck S."/>
            <person name="Woyke T."/>
            <person name="Kerfeld C."/>
        </authorList>
    </citation>
    <scope>NUCLEOTIDE SEQUENCE [LARGE SCALE GENOMIC DNA]</scope>
    <source>
        <strain evidence="4 5">PCC 9333</strain>
    </source>
</reference>
<dbReference type="HOGENOM" id="CLU_031371_0_0_3"/>
<protein>
    <submittedName>
        <fullName evidence="4">Response regulator receiver protein</fullName>
    </submittedName>
</protein>
<dbReference type="GO" id="GO:0000160">
    <property type="term" value="P:phosphorelay signal transduction system"/>
    <property type="evidence" value="ECO:0007669"/>
    <property type="project" value="InterPro"/>
</dbReference>
<gene>
    <name evidence="4" type="ORF">Cri9333_4678</name>
</gene>
<dbReference type="InterPro" id="IPR024186">
    <property type="entry name" value="Sig_transdc_resp-reg_PatA"/>
</dbReference>